<reference evidence="3" key="2">
    <citation type="journal article" name="Front. Microbiol.">
        <title>Degradative Capacity of Two Strains of Rhodonia placenta: From Phenotype to Genotype.</title>
        <authorList>
            <person name="Kolle M."/>
            <person name="Horta M.A.C."/>
            <person name="Nowrousian M."/>
            <person name="Ohm R.A."/>
            <person name="Benz J.P."/>
            <person name="Pilgard A."/>
        </authorList>
    </citation>
    <scope>NUCLEOTIDE SEQUENCE</scope>
    <source>
        <strain evidence="3">FPRL280</strain>
    </source>
</reference>
<organism evidence="3 4">
    <name type="scientific">Rhodonia placenta</name>
    <dbReference type="NCBI Taxonomy" id="104341"/>
    <lineage>
        <taxon>Eukaryota</taxon>
        <taxon>Fungi</taxon>
        <taxon>Dikarya</taxon>
        <taxon>Basidiomycota</taxon>
        <taxon>Agaricomycotina</taxon>
        <taxon>Agaricomycetes</taxon>
        <taxon>Polyporales</taxon>
        <taxon>Adustoporiaceae</taxon>
        <taxon>Rhodonia</taxon>
    </lineage>
</organism>
<feature type="compositionally biased region" description="Low complexity" evidence="1">
    <location>
        <begin position="1"/>
        <end position="19"/>
    </location>
</feature>
<dbReference type="AlphaFoldDB" id="A0A8H7NSS2"/>
<dbReference type="InterPro" id="IPR045341">
    <property type="entry name" value="DUF6532"/>
</dbReference>
<sequence length="236" mass="27094">MKTTPTAPAVTSAPSLSTPRAQEPRSVDRSGDSETSSSDIEANALKHKKTKCKDRSARGLEFQRKEVIGRAYIHYKLRIMTQEPWTRLDIQAVEAWGDACDDLGVGFDLAPRAQEQELIRQRAPQVCGAAKAIARELVPWQYGFKDGQSEEVKAYNRNLVAKLLKRWAFTHINPDERTTFCRNPIFAAILTRQWFSEPDDWGIRYIEYFEEEWKVFMAQLMATVLSRLGVKRQRKT</sequence>
<proteinExistence type="predicted"/>
<feature type="domain" description="DUF6532" evidence="2">
    <location>
        <begin position="70"/>
        <end position="224"/>
    </location>
</feature>
<feature type="region of interest" description="Disordered" evidence="1">
    <location>
        <begin position="1"/>
        <end position="48"/>
    </location>
</feature>
<evidence type="ECO:0000259" key="2">
    <source>
        <dbReference type="Pfam" id="PF20149"/>
    </source>
</evidence>
<gene>
    <name evidence="3" type="ORF">IEO21_10262</name>
</gene>
<evidence type="ECO:0000256" key="1">
    <source>
        <dbReference type="SAM" id="MobiDB-lite"/>
    </source>
</evidence>
<evidence type="ECO:0000313" key="4">
    <source>
        <dbReference type="Proteomes" id="UP000639403"/>
    </source>
</evidence>
<name>A0A8H7NSS2_9APHY</name>
<evidence type="ECO:0000313" key="3">
    <source>
        <dbReference type="EMBL" id="KAF9800899.1"/>
    </source>
</evidence>
<comment type="caution">
    <text evidence="3">The sequence shown here is derived from an EMBL/GenBank/DDBJ whole genome shotgun (WGS) entry which is preliminary data.</text>
</comment>
<feature type="compositionally biased region" description="Basic and acidic residues" evidence="1">
    <location>
        <begin position="22"/>
        <end position="32"/>
    </location>
</feature>
<accession>A0A8H7NSS2</accession>
<dbReference type="Pfam" id="PF20149">
    <property type="entry name" value="DUF6532"/>
    <property type="match status" value="1"/>
</dbReference>
<reference evidence="3" key="1">
    <citation type="submission" date="2020-11" db="EMBL/GenBank/DDBJ databases">
        <authorList>
            <person name="Koelle M."/>
            <person name="Horta M.A.C."/>
            <person name="Nowrousian M."/>
            <person name="Ohm R.A."/>
            <person name="Benz P."/>
            <person name="Pilgard A."/>
        </authorList>
    </citation>
    <scope>NUCLEOTIDE SEQUENCE</scope>
    <source>
        <strain evidence="3">FPRL280</strain>
    </source>
</reference>
<dbReference type="EMBL" id="JADOXO010000725">
    <property type="protein sequence ID" value="KAF9800899.1"/>
    <property type="molecule type" value="Genomic_DNA"/>
</dbReference>
<protein>
    <recommendedName>
        <fullName evidence="2">DUF6532 domain-containing protein</fullName>
    </recommendedName>
</protein>
<dbReference type="Proteomes" id="UP000639403">
    <property type="component" value="Unassembled WGS sequence"/>
</dbReference>